<feature type="region of interest" description="Disordered" evidence="1">
    <location>
        <begin position="268"/>
        <end position="289"/>
    </location>
</feature>
<dbReference type="Proteomes" id="UP000014585">
    <property type="component" value="Unassembled WGS sequence"/>
</dbReference>
<protein>
    <submittedName>
        <fullName evidence="2">Phage capsid scaffolding protein GpO</fullName>
    </submittedName>
</protein>
<dbReference type="Pfam" id="PF05929">
    <property type="entry name" value="Phage_GPO"/>
    <property type="match status" value="1"/>
</dbReference>
<dbReference type="EMBL" id="ATDT01000032">
    <property type="protein sequence ID" value="EPF14936.1"/>
    <property type="molecule type" value="Genomic_DNA"/>
</dbReference>
<dbReference type="AlphaFoldDB" id="S3IQT2"/>
<dbReference type="HOGENOM" id="CLU_066846_0_0_6"/>
<gene>
    <name evidence="2" type="ORF">HMPREF0201_03603</name>
</gene>
<name>S3IQT2_9ENTR</name>
<dbReference type="InterPro" id="IPR009228">
    <property type="entry name" value="Capsid_scaffold_GpO"/>
</dbReference>
<evidence type="ECO:0000313" key="2">
    <source>
        <dbReference type="EMBL" id="EPF14936.1"/>
    </source>
</evidence>
<organism evidence="2 3">
    <name type="scientific">Cedecea davisae DSM 4568</name>
    <dbReference type="NCBI Taxonomy" id="566551"/>
    <lineage>
        <taxon>Bacteria</taxon>
        <taxon>Pseudomonadati</taxon>
        <taxon>Pseudomonadota</taxon>
        <taxon>Gammaproteobacteria</taxon>
        <taxon>Enterobacterales</taxon>
        <taxon>Enterobacteriaceae</taxon>
        <taxon>Cedecea</taxon>
    </lineage>
</organism>
<evidence type="ECO:0000256" key="1">
    <source>
        <dbReference type="SAM" id="MobiDB-lite"/>
    </source>
</evidence>
<reference evidence="2 3" key="1">
    <citation type="submission" date="2013-04" db="EMBL/GenBank/DDBJ databases">
        <authorList>
            <person name="Weinstock G."/>
            <person name="Sodergren E."/>
            <person name="Lobos E.A."/>
            <person name="Fulton L."/>
            <person name="Fulton R."/>
            <person name="Courtney L."/>
            <person name="Fronick C."/>
            <person name="O'Laughlin M."/>
            <person name="Godfrey J."/>
            <person name="Wilson R.M."/>
            <person name="Miner T."/>
            <person name="Farmer C."/>
            <person name="Delehaunty K."/>
            <person name="Cordes M."/>
            <person name="Minx P."/>
            <person name="Tomlinson C."/>
            <person name="Chen J."/>
            <person name="Wollam A."/>
            <person name="Pepin K.H."/>
            <person name="Palsikar V.B."/>
            <person name="Zhang X."/>
            <person name="Suruliraj S."/>
            <person name="Perna N.T."/>
            <person name="Plunkett G."/>
            <person name="Warren W."/>
            <person name="Mitreva M."/>
            <person name="Mardis E.R."/>
            <person name="Wilson R.K."/>
        </authorList>
    </citation>
    <scope>NUCLEOTIDE SEQUENCE [LARGE SCALE GENOMIC DNA]</scope>
    <source>
        <strain evidence="2 3">DSM 4568</strain>
    </source>
</reference>
<proteinExistence type="predicted"/>
<sequence>MPRLRTDWICVATAGNTADGREIKEEWLLEAAETYNPQTYTALIWPRHDTLEARAYSYNYGEVSALKTDRVDGVLKLFAQLMPNDWLIATNESGQKLFTSIEVAENFAGTGKFYLFALAVTDIPASLGTDRLMFSMGNHQSALSQGGAETFSLGKLKNANEEDRTREKTFIERFFSRFKETQTHNTEEDEMTKEQFDALMGRMEKQDTAIAGIQEQVKAFSAGDKPVTEPAKPEVKPEEKPVVTGITVEQFTQLEGKLDSITQKFDAMAGTSTTKQPDENPGEENKVWL</sequence>
<dbReference type="PATRIC" id="fig|566551.4.peg.3288"/>
<accession>S3IQT2</accession>
<evidence type="ECO:0000313" key="3">
    <source>
        <dbReference type="Proteomes" id="UP000014585"/>
    </source>
</evidence>
<dbReference type="RefSeq" id="WP_016537865.1">
    <property type="nucleotide sequence ID" value="NZ_KE161030.1"/>
</dbReference>
<dbReference type="STRING" id="566551.HMPREF0201_03603"/>
<comment type="caution">
    <text evidence="2">The sequence shown here is derived from an EMBL/GenBank/DDBJ whole genome shotgun (WGS) entry which is preliminary data.</text>
</comment>
<dbReference type="OrthoDB" id="5625143at2"/>